<protein>
    <submittedName>
        <fullName evidence="2">Uncharacterized protein</fullName>
    </submittedName>
</protein>
<evidence type="ECO:0000256" key="1">
    <source>
        <dbReference type="SAM" id="MobiDB-lite"/>
    </source>
</evidence>
<name>A0AAV0UZK8_HYABA</name>
<feature type="compositionally biased region" description="Basic and acidic residues" evidence="1">
    <location>
        <begin position="230"/>
        <end position="240"/>
    </location>
</feature>
<dbReference type="Proteomes" id="UP001162031">
    <property type="component" value="Unassembled WGS sequence"/>
</dbReference>
<reference evidence="2" key="1">
    <citation type="submission" date="2022-12" db="EMBL/GenBank/DDBJ databases">
        <authorList>
            <person name="Webb A."/>
        </authorList>
    </citation>
    <scope>NUCLEOTIDE SEQUENCE</scope>
    <source>
        <strain evidence="2">Hp1</strain>
    </source>
</reference>
<dbReference type="AlphaFoldDB" id="A0AAV0UZK8"/>
<feature type="compositionally biased region" description="Polar residues" evidence="1">
    <location>
        <begin position="216"/>
        <end position="228"/>
    </location>
</feature>
<sequence>MSESSPPTTERSAVDGRDGTTVSQARDFASGEERMRLRSGRIIVFDADEATNLVAAREAAKKFMSLFPDKVGPRGLMKPNGQVDKLNVEAVKSYMNSHPQTNAAVVGLFGANARDPMPRARIILRRIFQAEKLRVHAPKEYLKSFLAKGHRPAAVVVALTRMVGPEVSEEELVRIVVFYVSEYAKTRGKKVGNNVLRKVRSAVRNIMDKLAHKQPVAQTSAGDKSPTQPLHERLIKAGDQ</sequence>
<evidence type="ECO:0000313" key="3">
    <source>
        <dbReference type="Proteomes" id="UP001162031"/>
    </source>
</evidence>
<accession>A0AAV0UZK8</accession>
<feature type="compositionally biased region" description="Polar residues" evidence="1">
    <location>
        <begin position="1"/>
        <end position="11"/>
    </location>
</feature>
<evidence type="ECO:0000313" key="2">
    <source>
        <dbReference type="EMBL" id="CAI5742415.1"/>
    </source>
</evidence>
<proteinExistence type="predicted"/>
<feature type="region of interest" description="Disordered" evidence="1">
    <location>
        <begin position="213"/>
        <end position="240"/>
    </location>
</feature>
<keyword evidence="3" id="KW-1185">Reference proteome</keyword>
<feature type="region of interest" description="Disordered" evidence="1">
    <location>
        <begin position="1"/>
        <end position="32"/>
    </location>
</feature>
<dbReference type="EMBL" id="CANTFL010001467">
    <property type="protein sequence ID" value="CAI5742415.1"/>
    <property type="molecule type" value="Genomic_DNA"/>
</dbReference>
<organism evidence="2 3">
    <name type="scientific">Hyaloperonospora brassicae</name>
    <name type="common">Brassica downy mildew</name>
    <name type="synonym">Peronospora brassicae</name>
    <dbReference type="NCBI Taxonomy" id="162125"/>
    <lineage>
        <taxon>Eukaryota</taxon>
        <taxon>Sar</taxon>
        <taxon>Stramenopiles</taxon>
        <taxon>Oomycota</taxon>
        <taxon>Peronosporomycetes</taxon>
        <taxon>Peronosporales</taxon>
        <taxon>Peronosporaceae</taxon>
        <taxon>Hyaloperonospora</taxon>
    </lineage>
</organism>
<comment type="caution">
    <text evidence="2">The sequence shown here is derived from an EMBL/GenBank/DDBJ whole genome shotgun (WGS) entry which is preliminary data.</text>
</comment>
<gene>
    <name evidence="2" type="ORF">HBR001_LOCUS8972</name>
</gene>